<sequence length="69" mass="8424">MEVFDQLHEEMKTNLAELFRLKLLLDEYTNTMNRETQEKDYELFDDDSLREEETQELVSEEFQEDVNES</sequence>
<feature type="region of interest" description="Disordered" evidence="1">
    <location>
        <begin position="32"/>
        <end position="69"/>
    </location>
</feature>
<gene>
    <name evidence="2" type="ORF">L484_008131</name>
</gene>
<name>W9RME7_9ROSA</name>
<protein>
    <submittedName>
        <fullName evidence="2">Uncharacterized protein</fullName>
    </submittedName>
</protein>
<reference evidence="3" key="1">
    <citation type="submission" date="2013-01" db="EMBL/GenBank/DDBJ databases">
        <title>Draft Genome Sequence of a Mulberry Tree, Morus notabilis C.K. Schneid.</title>
        <authorList>
            <person name="He N."/>
            <person name="Zhao S."/>
        </authorList>
    </citation>
    <scope>NUCLEOTIDE SEQUENCE</scope>
</reference>
<dbReference type="EMBL" id="KE345284">
    <property type="protein sequence ID" value="EXB98152.1"/>
    <property type="molecule type" value="Genomic_DNA"/>
</dbReference>
<organism evidence="2 3">
    <name type="scientific">Morus notabilis</name>
    <dbReference type="NCBI Taxonomy" id="981085"/>
    <lineage>
        <taxon>Eukaryota</taxon>
        <taxon>Viridiplantae</taxon>
        <taxon>Streptophyta</taxon>
        <taxon>Embryophyta</taxon>
        <taxon>Tracheophyta</taxon>
        <taxon>Spermatophyta</taxon>
        <taxon>Magnoliopsida</taxon>
        <taxon>eudicotyledons</taxon>
        <taxon>Gunneridae</taxon>
        <taxon>Pentapetalae</taxon>
        <taxon>rosids</taxon>
        <taxon>fabids</taxon>
        <taxon>Rosales</taxon>
        <taxon>Moraceae</taxon>
        <taxon>Moreae</taxon>
        <taxon>Morus</taxon>
    </lineage>
</organism>
<evidence type="ECO:0000313" key="2">
    <source>
        <dbReference type="EMBL" id="EXB98152.1"/>
    </source>
</evidence>
<dbReference type="AlphaFoldDB" id="W9RME7"/>
<evidence type="ECO:0000313" key="3">
    <source>
        <dbReference type="Proteomes" id="UP000030645"/>
    </source>
</evidence>
<feature type="compositionally biased region" description="Acidic residues" evidence="1">
    <location>
        <begin position="43"/>
        <end position="69"/>
    </location>
</feature>
<keyword evidence="3" id="KW-1185">Reference proteome</keyword>
<proteinExistence type="predicted"/>
<evidence type="ECO:0000256" key="1">
    <source>
        <dbReference type="SAM" id="MobiDB-lite"/>
    </source>
</evidence>
<accession>W9RME7</accession>
<dbReference type="Proteomes" id="UP000030645">
    <property type="component" value="Unassembled WGS sequence"/>
</dbReference>